<accession>A0A4V1G7W9</accession>
<dbReference type="OrthoDB" id="6896077at2"/>
<dbReference type="Pfam" id="PF00691">
    <property type="entry name" value="OmpA"/>
    <property type="match status" value="1"/>
</dbReference>
<dbReference type="PANTHER" id="PTHR30329:SF21">
    <property type="entry name" value="LIPOPROTEIN YIAD-RELATED"/>
    <property type="match status" value="1"/>
</dbReference>
<feature type="chain" id="PRO_5021018518" evidence="5">
    <location>
        <begin position="29"/>
        <end position="314"/>
    </location>
</feature>
<dbReference type="InterPro" id="IPR036737">
    <property type="entry name" value="OmpA-like_sf"/>
</dbReference>
<reference evidence="7 8" key="1">
    <citation type="submission" date="2019-05" db="EMBL/GenBank/DDBJ databases">
        <title>Complete genome sequence of Izhakiella calystegiae KSNA2, an endophyte isolated from beach morning glory (Calystegia soldanella).</title>
        <authorList>
            <person name="Jiang L."/>
            <person name="Jeong J.C."/>
            <person name="Kim C.Y."/>
            <person name="Kim D.H."/>
            <person name="Kim S.W."/>
            <person name="Lee j."/>
        </authorList>
    </citation>
    <scope>NUCLEOTIDE SEQUENCE [LARGE SCALE GENOMIC DNA]</scope>
    <source>
        <strain evidence="7 8">KSNA2</strain>
    </source>
</reference>
<dbReference type="InterPro" id="IPR006665">
    <property type="entry name" value="OmpA-like"/>
</dbReference>
<comment type="subcellular location">
    <subcellularLocation>
        <location evidence="1">Cell outer membrane</location>
    </subcellularLocation>
</comment>
<organism evidence="7 8">
    <name type="scientific">Jejubacter calystegiae</name>
    <dbReference type="NCBI Taxonomy" id="2579935"/>
    <lineage>
        <taxon>Bacteria</taxon>
        <taxon>Pseudomonadati</taxon>
        <taxon>Pseudomonadota</taxon>
        <taxon>Gammaproteobacteria</taxon>
        <taxon>Enterobacterales</taxon>
        <taxon>Enterobacteriaceae</taxon>
        <taxon>Jejubacter</taxon>
    </lineage>
</organism>
<feature type="domain" description="OmpA-like" evidence="6">
    <location>
        <begin position="182"/>
        <end position="312"/>
    </location>
</feature>
<evidence type="ECO:0000313" key="8">
    <source>
        <dbReference type="Proteomes" id="UP000302163"/>
    </source>
</evidence>
<dbReference type="Gene3D" id="3.30.1330.60">
    <property type="entry name" value="OmpA-like domain"/>
    <property type="match status" value="1"/>
</dbReference>
<keyword evidence="8" id="KW-1185">Reference proteome</keyword>
<dbReference type="PRINTS" id="PR01021">
    <property type="entry name" value="OMPADOMAIN"/>
</dbReference>
<dbReference type="InterPro" id="IPR006664">
    <property type="entry name" value="OMP_bac"/>
</dbReference>
<evidence type="ECO:0000256" key="1">
    <source>
        <dbReference type="ARBA" id="ARBA00004442"/>
    </source>
</evidence>
<evidence type="ECO:0000313" key="7">
    <source>
        <dbReference type="EMBL" id="QCT21107.1"/>
    </source>
</evidence>
<dbReference type="PROSITE" id="PS51123">
    <property type="entry name" value="OMPA_2"/>
    <property type="match status" value="1"/>
</dbReference>
<evidence type="ECO:0000256" key="2">
    <source>
        <dbReference type="ARBA" id="ARBA00023136"/>
    </source>
</evidence>
<dbReference type="Proteomes" id="UP000302163">
    <property type="component" value="Chromosome"/>
</dbReference>
<evidence type="ECO:0000256" key="5">
    <source>
        <dbReference type="SAM" id="SignalP"/>
    </source>
</evidence>
<dbReference type="InterPro" id="IPR050330">
    <property type="entry name" value="Bact_OuterMem_StrucFunc"/>
</dbReference>
<sequence>MMAPGKAIRNILSLLLLSGITFSGNSAAAFNESVNGTPWKMDVPALPSQWKSEDARARVIIFRHQQQHQRYALLPLNVYINKYYHASLFPEHQAVGLSLCPGKSSVVIVPGNRKKGIVGYEQNPEVMTPELQAGMTYFYQISMEDSGDIIGRWMDSEQSKKELANIDIQAHTLSRVITGDNCPSGLYTISEAALFNLDQYRAENLQPDAIKKINKLVATITSDYRQISKVIVIGHADPVGNEQHNQSLSELRANTIMTRLIAAGIPADIISSRGVGSRESTVLNCNEYKGGEAVSQCNQPNRRVDVQVYGIREK</sequence>
<proteinExistence type="predicted"/>
<keyword evidence="3" id="KW-0998">Cell outer membrane</keyword>
<gene>
    <name evidence="7" type="ORF">FEM41_16365</name>
</gene>
<dbReference type="RefSeq" id="WP_138097263.1">
    <property type="nucleotide sequence ID" value="NZ_CP040428.1"/>
</dbReference>
<feature type="signal peptide" evidence="5">
    <location>
        <begin position="1"/>
        <end position="28"/>
    </location>
</feature>
<keyword evidence="5" id="KW-0732">Signal</keyword>
<dbReference type="CDD" id="cd07185">
    <property type="entry name" value="OmpA_C-like"/>
    <property type="match status" value="1"/>
</dbReference>
<evidence type="ECO:0000256" key="3">
    <source>
        <dbReference type="ARBA" id="ARBA00023237"/>
    </source>
</evidence>
<keyword evidence="2 4" id="KW-0472">Membrane</keyword>
<dbReference type="EMBL" id="CP040428">
    <property type="protein sequence ID" value="QCT21107.1"/>
    <property type="molecule type" value="Genomic_DNA"/>
</dbReference>
<dbReference type="PANTHER" id="PTHR30329">
    <property type="entry name" value="STATOR ELEMENT OF FLAGELLAR MOTOR COMPLEX"/>
    <property type="match status" value="1"/>
</dbReference>
<dbReference type="KEGG" id="izh:FEM41_16365"/>
<dbReference type="AlphaFoldDB" id="A0A4V1G7W9"/>
<dbReference type="GO" id="GO:0009279">
    <property type="term" value="C:cell outer membrane"/>
    <property type="evidence" value="ECO:0007669"/>
    <property type="project" value="UniProtKB-SubCell"/>
</dbReference>
<evidence type="ECO:0000256" key="4">
    <source>
        <dbReference type="PROSITE-ProRule" id="PRU00473"/>
    </source>
</evidence>
<dbReference type="SUPFAM" id="SSF103088">
    <property type="entry name" value="OmpA-like"/>
    <property type="match status" value="1"/>
</dbReference>
<evidence type="ECO:0000259" key="6">
    <source>
        <dbReference type="PROSITE" id="PS51123"/>
    </source>
</evidence>
<protein>
    <submittedName>
        <fullName evidence="7">OmpA family protein</fullName>
    </submittedName>
</protein>
<name>A0A4V1G7W9_9ENTR</name>